<dbReference type="EMBL" id="QWDE01000003">
    <property type="protein sequence ID" value="RFZ82290.1"/>
    <property type="molecule type" value="Genomic_DNA"/>
</dbReference>
<reference evidence="1 2" key="1">
    <citation type="submission" date="2018-08" db="EMBL/GenBank/DDBJ databases">
        <title>Mucilaginibacter terrae sp. nov., isolated from manganese diggings.</title>
        <authorList>
            <person name="Huang Y."/>
            <person name="Zhou Z."/>
        </authorList>
    </citation>
    <scope>NUCLEOTIDE SEQUENCE [LARGE SCALE GENOMIC DNA]</scope>
    <source>
        <strain evidence="1 2">ZH6</strain>
    </source>
</reference>
<sequence>MYKTACRGDVSPSDMKIIMYEGGKKYAVRGTNKIKVGEKIYEGGAYTTDEAFKTGPLVFAKYAATLWKKNLLSN</sequence>
<accession>A0A3E2NN19</accession>
<dbReference type="Proteomes" id="UP000260823">
    <property type="component" value="Unassembled WGS sequence"/>
</dbReference>
<gene>
    <name evidence="1" type="ORF">DYU05_16890</name>
</gene>
<comment type="caution">
    <text evidence="1">The sequence shown here is derived from an EMBL/GenBank/DDBJ whole genome shotgun (WGS) entry which is preliminary data.</text>
</comment>
<dbReference type="InterPro" id="IPR058148">
    <property type="entry name" value="M949_RS01915-like_dom"/>
</dbReference>
<keyword evidence="2" id="KW-1185">Reference proteome</keyword>
<name>A0A3E2NN19_9SPHI</name>
<evidence type="ECO:0000313" key="1">
    <source>
        <dbReference type="EMBL" id="RFZ82290.1"/>
    </source>
</evidence>
<proteinExistence type="predicted"/>
<organism evidence="1 2">
    <name type="scientific">Mucilaginibacter terrenus</name>
    <dbReference type="NCBI Taxonomy" id="2482727"/>
    <lineage>
        <taxon>Bacteria</taxon>
        <taxon>Pseudomonadati</taxon>
        <taxon>Bacteroidota</taxon>
        <taxon>Sphingobacteriia</taxon>
        <taxon>Sphingobacteriales</taxon>
        <taxon>Sphingobacteriaceae</taxon>
        <taxon>Mucilaginibacter</taxon>
    </lineage>
</organism>
<evidence type="ECO:0000313" key="2">
    <source>
        <dbReference type="Proteomes" id="UP000260823"/>
    </source>
</evidence>
<dbReference type="NCBIfam" id="NF046077">
    <property type="entry name" value="LPS_M949_RS01915"/>
    <property type="match status" value="1"/>
</dbReference>
<dbReference type="AlphaFoldDB" id="A0A3E2NN19"/>
<protein>
    <submittedName>
        <fullName evidence="1">Uncharacterized protein</fullName>
    </submittedName>
</protein>